<sequence>MEDTLVGHELSASAKEEFPKSALYHKGKYSRSEPPFPQMMRDLLGDAVRMTRDVDLSVARYVGPAVIVPVHQISRLLRSLCEATNGMHLDRKPQAERLNRRLAKVYQYYRGINSLTKQGRRYFPHGINHHWIDAILAPVR</sequence>
<dbReference type="HOGENOM" id="CLU_1835941_0_0_1"/>
<evidence type="ECO:0000313" key="2">
    <source>
        <dbReference type="Proteomes" id="UP000054217"/>
    </source>
</evidence>
<dbReference type="AlphaFoldDB" id="A0A0C3KJU6"/>
<dbReference type="Proteomes" id="UP000054217">
    <property type="component" value="Unassembled WGS sequence"/>
</dbReference>
<reference evidence="1 2" key="1">
    <citation type="submission" date="2014-04" db="EMBL/GenBank/DDBJ databases">
        <authorList>
            <consortium name="DOE Joint Genome Institute"/>
            <person name="Kuo A."/>
            <person name="Kohler A."/>
            <person name="Costa M.D."/>
            <person name="Nagy L.G."/>
            <person name="Floudas D."/>
            <person name="Copeland A."/>
            <person name="Barry K.W."/>
            <person name="Cichocki N."/>
            <person name="Veneault-Fourrey C."/>
            <person name="LaButti K."/>
            <person name="Lindquist E.A."/>
            <person name="Lipzen A."/>
            <person name="Lundell T."/>
            <person name="Morin E."/>
            <person name="Murat C."/>
            <person name="Sun H."/>
            <person name="Tunlid A."/>
            <person name="Henrissat B."/>
            <person name="Grigoriev I.V."/>
            <person name="Hibbett D.S."/>
            <person name="Martin F."/>
            <person name="Nordberg H.P."/>
            <person name="Cantor M.N."/>
            <person name="Hua S.X."/>
        </authorList>
    </citation>
    <scope>NUCLEOTIDE SEQUENCE [LARGE SCALE GENOMIC DNA]</scope>
    <source>
        <strain evidence="1 2">Marx 270</strain>
    </source>
</reference>
<reference evidence="2" key="2">
    <citation type="submission" date="2015-01" db="EMBL/GenBank/DDBJ databases">
        <title>Evolutionary Origins and Diversification of the Mycorrhizal Mutualists.</title>
        <authorList>
            <consortium name="DOE Joint Genome Institute"/>
            <consortium name="Mycorrhizal Genomics Consortium"/>
            <person name="Kohler A."/>
            <person name="Kuo A."/>
            <person name="Nagy L.G."/>
            <person name="Floudas D."/>
            <person name="Copeland A."/>
            <person name="Barry K.W."/>
            <person name="Cichocki N."/>
            <person name="Veneault-Fourrey C."/>
            <person name="LaButti K."/>
            <person name="Lindquist E.A."/>
            <person name="Lipzen A."/>
            <person name="Lundell T."/>
            <person name="Morin E."/>
            <person name="Murat C."/>
            <person name="Riley R."/>
            <person name="Ohm R."/>
            <person name="Sun H."/>
            <person name="Tunlid A."/>
            <person name="Henrissat B."/>
            <person name="Grigoriev I.V."/>
            <person name="Hibbett D.S."/>
            <person name="Martin F."/>
        </authorList>
    </citation>
    <scope>NUCLEOTIDE SEQUENCE [LARGE SCALE GENOMIC DNA]</scope>
    <source>
        <strain evidence="2">Marx 270</strain>
    </source>
</reference>
<gene>
    <name evidence="1" type="ORF">M404DRAFT_995820</name>
</gene>
<evidence type="ECO:0000313" key="1">
    <source>
        <dbReference type="EMBL" id="KIO09827.1"/>
    </source>
</evidence>
<dbReference type="EMBL" id="KN831953">
    <property type="protein sequence ID" value="KIO09827.1"/>
    <property type="molecule type" value="Genomic_DNA"/>
</dbReference>
<accession>A0A0C3KJU6</accession>
<keyword evidence="2" id="KW-1185">Reference proteome</keyword>
<name>A0A0C3KJU6_PISTI</name>
<dbReference type="InParanoid" id="A0A0C3KJU6"/>
<proteinExistence type="predicted"/>
<protein>
    <submittedName>
        <fullName evidence="1">Uncharacterized protein</fullName>
    </submittedName>
</protein>
<organism evidence="1 2">
    <name type="scientific">Pisolithus tinctorius Marx 270</name>
    <dbReference type="NCBI Taxonomy" id="870435"/>
    <lineage>
        <taxon>Eukaryota</taxon>
        <taxon>Fungi</taxon>
        <taxon>Dikarya</taxon>
        <taxon>Basidiomycota</taxon>
        <taxon>Agaricomycotina</taxon>
        <taxon>Agaricomycetes</taxon>
        <taxon>Agaricomycetidae</taxon>
        <taxon>Boletales</taxon>
        <taxon>Sclerodermatineae</taxon>
        <taxon>Pisolithaceae</taxon>
        <taxon>Pisolithus</taxon>
    </lineage>
</organism>